<dbReference type="RefSeq" id="WP_354508914.1">
    <property type="nucleotide sequence ID" value="NZ_JBEPMO010000008.1"/>
</dbReference>
<dbReference type="PANTHER" id="PTHR24421">
    <property type="entry name" value="NITRATE/NITRITE SENSOR PROTEIN NARX-RELATED"/>
    <property type="match status" value="1"/>
</dbReference>
<dbReference type="EC" id="2.7.13.3" evidence="2"/>
<dbReference type="PROSITE" id="PS50005">
    <property type="entry name" value="TPR"/>
    <property type="match status" value="2"/>
</dbReference>
<dbReference type="InterPro" id="IPR050482">
    <property type="entry name" value="Sensor_HK_TwoCompSys"/>
</dbReference>
<evidence type="ECO:0000256" key="6">
    <source>
        <dbReference type="ARBA" id="ARBA00022777"/>
    </source>
</evidence>
<keyword evidence="5" id="KW-0547">Nucleotide-binding</keyword>
<feature type="repeat" description="TPR" evidence="9">
    <location>
        <begin position="191"/>
        <end position="224"/>
    </location>
</feature>
<dbReference type="InterPro" id="IPR019734">
    <property type="entry name" value="TPR_rpt"/>
</dbReference>
<evidence type="ECO:0000256" key="8">
    <source>
        <dbReference type="ARBA" id="ARBA00023012"/>
    </source>
</evidence>
<feature type="chain" id="PRO_5047379337" description="histidine kinase" evidence="11">
    <location>
        <begin position="31"/>
        <end position="734"/>
    </location>
</feature>
<evidence type="ECO:0000256" key="4">
    <source>
        <dbReference type="ARBA" id="ARBA00022679"/>
    </source>
</evidence>
<comment type="catalytic activity">
    <reaction evidence="1">
        <text>ATP + protein L-histidine = ADP + protein N-phospho-L-histidine.</text>
        <dbReference type="EC" id="2.7.13.3"/>
    </reaction>
</comment>
<evidence type="ECO:0000256" key="3">
    <source>
        <dbReference type="ARBA" id="ARBA00022553"/>
    </source>
</evidence>
<protein>
    <recommendedName>
        <fullName evidence="2">histidine kinase</fullName>
        <ecNumber evidence="2">2.7.13.3</ecNumber>
    </recommendedName>
</protein>
<keyword evidence="10" id="KW-0472">Membrane</keyword>
<keyword evidence="14" id="KW-1185">Reference proteome</keyword>
<dbReference type="InterPro" id="IPR005467">
    <property type="entry name" value="His_kinase_dom"/>
</dbReference>
<comment type="caution">
    <text evidence="13">The sequence shown here is derived from an EMBL/GenBank/DDBJ whole genome shotgun (WGS) entry which is preliminary data.</text>
</comment>
<feature type="repeat" description="TPR" evidence="9">
    <location>
        <begin position="151"/>
        <end position="184"/>
    </location>
</feature>
<dbReference type="PROSITE" id="PS50109">
    <property type="entry name" value="HIS_KIN"/>
    <property type="match status" value="1"/>
</dbReference>
<evidence type="ECO:0000259" key="12">
    <source>
        <dbReference type="PROSITE" id="PS50109"/>
    </source>
</evidence>
<keyword evidence="10" id="KW-1133">Transmembrane helix</keyword>
<dbReference type="Gene3D" id="3.30.565.10">
    <property type="entry name" value="Histidine kinase-like ATPase, C-terminal domain"/>
    <property type="match status" value="1"/>
</dbReference>
<keyword evidence="4" id="KW-0808">Transferase</keyword>
<organism evidence="13 14">
    <name type="scientific">Moheibacter stercoris</name>
    <dbReference type="NCBI Taxonomy" id="1628251"/>
    <lineage>
        <taxon>Bacteria</taxon>
        <taxon>Pseudomonadati</taxon>
        <taxon>Bacteroidota</taxon>
        <taxon>Flavobacteriia</taxon>
        <taxon>Flavobacteriales</taxon>
        <taxon>Weeksellaceae</taxon>
        <taxon>Moheibacter</taxon>
    </lineage>
</organism>
<dbReference type="Pfam" id="PF13424">
    <property type="entry name" value="TPR_12"/>
    <property type="match status" value="1"/>
</dbReference>
<evidence type="ECO:0000256" key="1">
    <source>
        <dbReference type="ARBA" id="ARBA00000085"/>
    </source>
</evidence>
<keyword evidence="9" id="KW-0802">TPR repeat</keyword>
<dbReference type="InterPro" id="IPR011990">
    <property type="entry name" value="TPR-like_helical_dom_sf"/>
</dbReference>
<dbReference type="InterPro" id="IPR036890">
    <property type="entry name" value="HATPase_C_sf"/>
</dbReference>
<keyword evidence="11" id="KW-0732">Signal</keyword>
<dbReference type="SMART" id="SM00028">
    <property type="entry name" value="TPR"/>
    <property type="match status" value="8"/>
</dbReference>
<keyword evidence="6 13" id="KW-0418">Kinase</keyword>
<dbReference type="PANTHER" id="PTHR24421:SF10">
    <property type="entry name" value="NITRATE_NITRITE SENSOR PROTEIN NARQ"/>
    <property type="match status" value="1"/>
</dbReference>
<evidence type="ECO:0000256" key="7">
    <source>
        <dbReference type="ARBA" id="ARBA00022840"/>
    </source>
</evidence>
<dbReference type="SUPFAM" id="SSF48452">
    <property type="entry name" value="TPR-like"/>
    <property type="match status" value="2"/>
</dbReference>
<dbReference type="SUPFAM" id="SSF55874">
    <property type="entry name" value="ATPase domain of HSP90 chaperone/DNA topoisomerase II/histidine kinase"/>
    <property type="match status" value="1"/>
</dbReference>
<dbReference type="Pfam" id="PF02518">
    <property type="entry name" value="HATPase_c"/>
    <property type="match status" value="1"/>
</dbReference>
<keyword evidence="7" id="KW-0067">ATP-binding</keyword>
<keyword evidence="10" id="KW-0812">Transmembrane</keyword>
<dbReference type="InterPro" id="IPR011712">
    <property type="entry name" value="Sig_transdc_His_kin_sub3_dim/P"/>
</dbReference>
<dbReference type="Gene3D" id="1.25.40.10">
    <property type="entry name" value="Tetratricopeptide repeat domain"/>
    <property type="match status" value="2"/>
</dbReference>
<dbReference type="InterPro" id="IPR003594">
    <property type="entry name" value="HATPase_dom"/>
</dbReference>
<evidence type="ECO:0000256" key="10">
    <source>
        <dbReference type="SAM" id="Phobius"/>
    </source>
</evidence>
<evidence type="ECO:0000313" key="13">
    <source>
        <dbReference type="EMBL" id="MET3732062.1"/>
    </source>
</evidence>
<sequence length="734" mass="83858">MKVLLTPTSQHLKKLFLAIFLCCLSQILLAQNEQINRAKQLVEVLKYQDAEQELKSFFQNSGNSITKKQNAEARDLMAEIYFQTGKMNEMKQYNCDLLELAKELKDTTLLIEAYNRFGVFEMNAGNAKDSENYFRKALSMGLEKKNNLRTAEIYSNLGSTNLTASNHNEAMQWFIKSMKLREKLGDQKGLGETYSNIASIYYLMGNVDEAIQHQKQSIEIRKKIKDVTGLVITNLNIGQLYILKNQMDQANKHLKASVVLAEQTQNSKLMASAYSGMAAYHSRTNDFENALVNYTKAITIFEMAENKPLLSRLYVAAATAAKEVQDTATATKYYHKALAYSQELKNKENISNALEKLSAYYQDLNQPEKALKYYKNYVSYRDSISTTSNMAKIEEIRTQYETEKKDNEILKLQTEQRIRDLQIDKQNAIILGNEAEAKRIQNEIDLLSQTQALNDLKIKQQEESLEKQILISKTNEQELLLAQQEKKLQEQKLLEQRHTRNFMIVGFLLLLILGGILFNRFKLKKKLEQQEALLAVRNHIARDLHDKVGSTLTGIKILSEVSAKSMNSDNSKAQNFINQITEQTKAIQQEMSDIVWAINPNNDKIENLVVRMREYVAQTLEPKDVDISMNVDKNVLDQNLNMNSRKEFFLIFREAINNIAKHSEAQKVNISVVKRGANLLMEIQDDGVGMDVDKETSSNGLRNMKDRTKALKGQINIDSELGKGANIRLEFPAT</sequence>
<accession>A0ABV2LX11</accession>
<dbReference type="EMBL" id="JBEPMO010000008">
    <property type="protein sequence ID" value="MET3732062.1"/>
    <property type="molecule type" value="Genomic_DNA"/>
</dbReference>
<keyword evidence="3" id="KW-0597">Phosphoprotein</keyword>
<evidence type="ECO:0000256" key="5">
    <source>
        <dbReference type="ARBA" id="ARBA00022741"/>
    </source>
</evidence>
<proteinExistence type="predicted"/>
<evidence type="ECO:0000256" key="9">
    <source>
        <dbReference type="PROSITE-ProRule" id="PRU00339"/>
    </source>
</evidence>
<dbReference type="GO" id="GO:0016301">
    <property type="term" value="F:kinase activity"/>
    <property type="evidence" value="ECO:0007669"/>
    <property type="project" value="UniProtKB-KW"/>
</dbReference>
<name>A0ABV2LX11_9FLAO</name>
<feature type="signal peptide" evidence="11">
    <location>
        <begin position="1"/>
        <end position="30"/>
    </location>
</feature>
<dbReference type="Gene3D" id="1.20.5.1930">
    <property type="match status" value="1"/>
</dbReference>
<dbReference type="CDD" id="cd16917">
    <property type="entry name" value="HATPase_UhpB-NarQ-NarX-like"/>
    <property type="match status" value="1"/>
</dbReference>
<reference evidence="13 14" key="1">
    <citation type="submission" date="2024-06" db="EMBL/GenBank/DDBJ databases">
        <title>Genomic Encyclopedia of Type Strains, Phase IV (KMG-IV): sequencing the most valuable type-strain genomes for metagenomic binning, comparative biology and taxonomic classification.</title>
        <authorList>
            <person name="Goeker M."/>
        </authorList>
    </citation>
    <scope>NUCLEOTIDE SEQUENCE [LARGE SCALE GENOMIC DNA]</scope>
    <source>
        <strain evidence="13 14">DSM 29388</strain>
    </source>
</reference>
<keyword evidence="8" id="KW-0902">Two-component regulatory system</keyword>
<dbReference type="Proteomes" id="UP001549146">
    <property type="component" value="Unassembled WGS sequence"/>
</dbReference>
<evidence type="ECO:0000313" key="14">
    <source>
        <dbReference type="Proteomes" id="UP001549146"/>
    </source>
</evidence>
<feature type="domain" description="Histidine kinase" evidence="12">
    <location>
        <begin position="543"/>
        <end position="734"/>
    </location>
</feature>
<feature type="transmembrane region" description="Helical" evidence="10">
    <location>
        <begin position="502"/>
        <end position="521"/>
    </location>
</feature>
<gene>
    <name evidence="13" type="ORF">ABID46_001646</name>
</gene>
<evidence type="ECO:0000256" key="2">
    <source>
        <dbReference type="ARBA" id="ARBA00012438"/>
    </source>
</evidence>
<dbReference type="Pfam" id="PF07730">
    <property type="entry name" value="HisKA_3"/>
    <property type="match status" value="1"/>
</dbReference>
<evidence type="ECO:0000256" key="11">
    <source>
        <dbReference type="SAM" id="SignalP"/>
    </source>
</evidence>